<dbReference type="Pfam" id="PF02643">
    <property type="entry name" value="DUF192"/>
    <property type="match status" value="1"/>
</dbReference>
<protein>
    <recommendedName>
        <fullName evidence="4">DUF192 domain-containing protein</fullName>
    </recommendedName>
</protein>
<name>G5IXK6_CROWT</name>
<dbReference type="InterPro" id="IPR003795">
    <property type="entry name" value="DUF192"/>
</dbReference>
<proteinExistence type="predicted"/>
<dbReference type="RefSeq" id="WP_007308711.1">
    <property type="nucleotide sequence ID" value="NZ_AESD01000002.1"/>
</dbReference>
<dbReference type="PANTHER" id="PTHR37953:SF1">
    <property type="entry name" value="UPF0127 PROTEIN MJ1496"/>
    <property type="match status" value="1"/>
</dbReference>
<dbReference type="Proteomes" id="UP000003477">
    <property type="component" value="Unassembled WGS sequence"/>
</dbReference>
<gene>
    <name evidence="2" type="ORF">CWATWH0003_0017</name>
</gene>
<evidence type="ECO:0000313" key="3">
    <source>
        <dbReference type="Proteomes" id="UP000003477"/>
    </source>
</evidence>
<feature type="signal peptide" evidence="1">
    <location>
        <begin position="1"/>
        <end position="24"/>
    </location>
</feature>
<dbReference type="InterPro" id="IPR038695">
    <property type="entry name" value="Saro_0823-like_sf"/>
</dbReference>
<comment type="caution">
    <text evidence="2">The sequence shown here is derived from an EMBL/GenBank/DDBJ whole genome shotgun (WGS) entry which is preliminary data.</text>
</comment>
<reference evidence="2 3" key="1">
    <citation type="journal article" date="2011" name="Front. Microbiol.">
        <title>Two Strains of Crocosphaera watsonii with Highly Conserved Genomes are Distinguished by Strain-Specific Features.</title>
        <authorList>
            <person name="Bench S.R."/>
            <person name="Ilikchyan I.N."/>
            <person name="Tripp H.J."/>
            <person name="Zehr J.P."/>
        </authorList>
    </citation>
    <scope>NUCLEOTIDE SEQUENCE [LARGE SCALE GENOMIC DNA]</scope>
    <source>
        <strain evidence="2 3">WH 0003</strain>
    </source>
</reference>
<feature type="chain" id="PRO_5003478988" description="DUF192 domain-containing protein" evidence="1">
    <location>
        <begin position="25"/>
        <end position="170"/>
    </location>
</feature>
<dbReference type="EMBL" id="AESD01000002">
    <property type="protein sequence ID" value="EHJ15334.1"/>
    <property type="molecule type" value="Genomic_DNA"/>
</dbReference>
<dbReference type="PROSITE" id="PS51257">
    <property type="entry name" value="PROKAR_LIPOPROTEIN"/>
    <property type="match status" value="1"/>
</dbReference>
<dbReference type="AlphaFoldDB" id="G5IXK6"/>
<evidence type="ECO:0000313" key="2">
    <source>
        <dbReference type="EMBL" id="EHJ15334.1"/>
    </source>
</evidence>
<sequence length="170" mass="18993">MFKTISSILLIGIFLVGCSPSTQAEYSKDVNKEITENGQLLPIEATVTIDNTLIELEVAKTPEQQQIGLMYRQFLDKNRGMIFVFEELRPLRFWMKNVNISLDIIFLIDGRVKAVLSNIPPCSLDPCSTYGPDGLANQVIELPGGRAKELGIEPGDQLEIEFTEKTSFNP</sequence>
<dbReference type="Gene3D" id="2.60.120.1140">
    <property type="entry name" value="Protein of unknown function DUF192"/>
    <property type="match status" value="1"/>
</dbReference>
<dbReference type="PATRIC" id="fig|423471.3.peg.15"/>
<evidence type="ECO:0000256" key="1">
    <source>
        <dbReference type="SAM" id="SignalP"/>
    </source>
</evidence>
<dbReference type="GeneID" id="88764010"/>
<organism evidence="2 3">
    <name type="scientific">Crocosphaera watsonii WH 0003</name>
    <dbReference type="NCBI Taxonomy" id="423471"/>
    <lineage>
        <taxon>Bacteria</taxon>
        <taxon>Bacillati</taxon>
        <taxon>Cyanobacteriota</taxon>
        <taxon>Cyanophyceae</taxon>
        <taxon>Oscillatoriophycideae</taxon>
        <taxon>Chroococcales</taxon>
        <taxon>Aphanothecaceae</taxon>
        <taxon>Crocosphaera</taxon>
    </lineage>
</organism>
<keyword evidence="1" id="KW-0732">Signal</keyword>
<evidence type="ECO:0008006" key="4">
    <source>
        <dbReference type="Google" id="ProtNLM"/>
    </source>
</evidence>
<accession>G5IXK6</accession>
<dbReference type="PANTHER" id="PTHR37953">
    <property type="entry name" value="UPF0127 PROTEIN MJ1496"/>
    <property type="match status" value="1"/>
</dbReference>